<organism evidence="2 3">
    <name type="scientific">Agrobacterium genomosp. 13 str. CFBP 6927</name>
    <dbReference type="NCBI Taxonomy" id="1183428"/>
    <lineage>
        <taxon>Bacteria</taxon>
        <taxon>Pseudomonadati</taxon>
        <taxon>Pseudomonadota</taxon>
        <taxon>Alphaproteobacteria</taxon>
        <taxon>Hyphomicrobiales</taxon>
        <taxon>Rhizobiaceae</taxon>
        <taxon>Rhizobium/Agrobacterium group</taxon>
        <taxon>Agrobacterium</taxon>
        <taxon>Agrobacterium tumefaciens complex</taxon>
    </lineage>
</organism>
<gene>
    <name evidence="2" type="ORF">AGR13a_Lc10077</name>
</gene>
<evidence type="ECO:0000313" key="2">
    <source>
        <dbReference type="EMBL" id="CUX44497.1"/>
    </source>
</evidence>
<dbReference type="EMBL" id="FBWH01000035">
    <property type="protein sequence ID" value="CUX44497.1"/>
    <property type="molecule type" value="Genomic_DNA"/>
</dbReference>
<accession>A0ABM9VIE3</accession>
<name>A0ABM9VIE3_9HYPH</name>
<proteinExistence type="predicted"/>
<feature type="region of interest" description="Disordered" evidence="1">
    <location>
        <begin position="1"/>
        <end position="29"/>
    </location>
</feature>
<dbReference type="RefSeq" id="WP_003499822.1">
    <property type="nucleotide sequence ID" value="NZ_LT009757.1"/>
</dbReference>
<keyword evidence="3" id="KW-1185">Reference proteome</keyword>
<evidence type="ECO:0000256" key="1">
    <source>
        <dbReference type="SAM" id="MobiDB-lite"/>
    </source>
</evidence>
<evidence type="ECO:0000313" key="3">
    <source>
        <dbReference type="Proteomes" id="UP000191812"/>
    </source>
</evidence>
<dbReference type="Proteomes" id="UP000191812">
    <property type="component" value="Unassembled WGS sequence"/>
</dbReference>
<protein>
    <submittedName>
        <fullName evidence="2">Uncharacterized protein</fullName>
    </submittedName>
</protein>
<reference evidence="2 3" key="1">
    <citation type="submission" date="2016-01" db="EMBL/GenBank/DDBJ databases">
        <authorList>
            <person name="Regsiter A."/>
            <person name="william w."/>
        </authorList>
    </citation>
    <scope>NUCLEOTIDE SEQUENCE [LARGE SCALE GENOMIC DNA]</scope>
    <source>
        <strain evidence="2 3">CFBP 6927</strain>
    </source>
</reference>
<sequence length="45" mass="4728">MAKGQVRSNKEIRKPKKDKTKAAAAAPAGSQVKFANATTADGKKK</sequence>
<comment type="caution">
    <text evidence="2">The sequence shown here is derived from an EMBL/GenBank/DDBJ whole genome shotgun (WGS) entry which is preliminary data.</text>
</comment>